<dbReference type="EMBL" id="DYXT01000047">
    <property type="protein sequence ID" value="HJE39916.1"/>
    <property type="molecule type" value="Genomic_DNA"/>
</dbReference>
<dbReference type="Gene3D" id="3.90.550.10">
    <property type="entry name" value="Spore Coat Polysaccharide Biosynthesis Protein SpsA, Chain A"/>
    <property type="match status" value="1"/>
</dbReference>
<accession>A0A4Q0UA58</accession>
<dbReference type="Pfam" id="PF00535">
    <property type="entry name" value="Glycos_transf_2"/>
    <property type="match status" value="1"/>
</dbReference>
<dbReference type="PANTHER" id="PTHR22916">
    <property type="entry name" value="GLYCOSYLTRANSFERASE"/>
    <property type="match status" value="1"/>
</dbReference>
<dbReference type="Proteomes" id="UP000711407">
    <property type="component" value="Unassembled WGS sequence"/>
</dbReference>
<name>A0A4Q0UA58_9BACT</name>
<dbReference type="CDD" id="cd00761">
    <property type="entry name" value="Glyco_tranf_GTA_type"/>
    <property type="match status" value="1"/>
</dbReference>
<evidence type="ECO:0000313" key="2">
    <source>
        <dbReference type="Proteomes" id="UP000711407"/>
    </source>
</evidence>
<dbReference type="InterPro" id="IPR029044">
    <property type="entry name" value="Nucleotide-diphossugar_trans"/>
</dbReference>
<dbReference type="SUPFAM" id="SSF53448">
    <property type="entry name" value="Nucleotide-diphospho-sugar transferases"/>
    <property type="match status" value="1"/>
</dbReference>
<comment type="caution">
    <text evidence="1">The sequence shown here is derived from an EMBL/GenBank/DDBJ whole genome shotgun (WGS) entry which is preliminary data.</text>
</comment>
<protein>
    <submittedName>
        <fullName evidence="1">Glycosyltransferase family 2 protein</fullName>
    </submittedName>
</protein>
<sequence length="306" mass="34721">MTDRSDAMKLYSYPLVSVVVVTYNSARYVEQTLDSVLAQTYRGPIELIVSDDGSTDNTLKVCNEWIALYGNSFTRAEVIKTPHNLGICGNYNFALAHINGEWVKFIAGDDMLAPDCVDVFVDATRQSDDKFWVSGTLCFNEDGDIGPRYLMGDDLDSEDVETQAKVLAEKSPSKPLIEGPAIFVHVATLRGLGGMDMSYPMLEDFPAAFRFAFNGYHIGIIKRPLVRYRIYSGSVSQSNPSFIPMYQMAKWDAFRKVALRDRKYFKAWHGIVMKSLISIPRTTPLNMLKRYLLMLTDFWAIFSRFR</sequence>
<proteinExistence type="predicted"/>
<dbReference type="InterPro" id="IPR001173">
    <property type="entry name" value="Glyco_trans_2-like"/>
</dbReference>
<organism evidence="1 2">
    <name type="scientific">Candidatus Amulumruptor caecigallinarius</name>
    <dbReference type="NCBI Taxonomy" id="2109911"/>
    <lineage>
        <taxon>Bacteria</taxon>
        <taxon>Pseudomonadati</taxon>
        <taxon>Bacteroidota</taxon>
        <taxon>Bacteroidia</taxon>
        <taxon>Bacteroidales</taxon>
        <taxon>Muribaculaceae</taxon>
        <taxon>Candidatus Amulumruptor</taxon>
    </lineage>
</organism>
<reference evidence="1" key="1">
    <citation type="journal article" date="2021" name="PeerJ">
        <title>Extensive microbial diversity within the chicken gut microbiome revealed by metagenomics and culture.</title>
        <authorList>
            <person name="Gilroy R."/>
            <person name="Ravi A."/>
            <person name="Getino M."/>
            <person name="Pursley I."/>
            <person name="Horton D.L."/>
            <person name="Alikhan N.F."/>
            <person name="Baker D."/>
            <person name="Gharbi K."/>
            <person name="Hall N."/>
            <person name="Watson M."/>
            <person name="Adriaenssens E.M."/>
            <person name="Foster-Nyarko E."/>
            <person name="Jarju S."/>
            <person name="Secka A."/>
            <person name="Antonio M."/>
            <person name="Oren A."/>
            <person name="Chaudhuri R.R."/>
            <person name="La Ragione R."/>
            <person name="Hildebrand F."/>
            <person name="Pallen M.J."/>
        </authorList>
    </citation>
    <scope>NUCLEOTIDE SEQUENCE</scope>
    <source>
        <strain evidence="1">4100</strain>
    </source>
</reference>
<evidence type="ECO:0000313" key="1">
    <source>
        <dbReference type="EMBL" id="HJE39916.1"/>
    </source>
</evidence>
<dbReference type="PANTHER" id="PTHR22916:SF3">
    <property type="entry name" value="UDP-GLCNAC:BETAGAL BETA-1,3-N-ACETYLGLUCOSAMINYLTRANSFERASE-LIKE PROTEIN 1"/>
    <property type="match status" value="1"/>
</dbReference>
<gene>
    <name evidence="1" type="ORF">K8V47_09195</name>
</gene>
<dbReference type="GO" id="GO:0016758">
    <property type="term" value="F:hexosyltransferase activity"/>
    <property type="evidence" value="ECO:0007669"/>
    <property type="project" value="UniProtKB-ARBA"/>
</dbReference>
<dbReference type="AlphaFoldDB" id="A0A4Q0UA58"/>
<reference evidence="1" key="2">
    <citation type="submission" date="2021-09" db="EMBL/GenBank/DDBJ databases">
        <authorList>
            <person name="Gilroy R."/>
        </authorList>
    </citation>
    <scope>NUCLEOTIDE SEQUENCE</scope>
    <source>
        <strain evidence="1">4100</strain>
    </source>
</reference>